<dbReference type="Proteomes" id="UP000257030">
    <property type="component" value="Unassembled WGS sequence"/>
</dbReference>
<evidence type="ECO:0000256" key="1">
    <source>
        <dbReference type="ARBA" id="ARBA00022729"/>
    </source>
</evidence>
<dbReference type="OrthoDB" id="1431785at2"/>
<dbReference type="AlphaFoldDB" id="A0A3D9DPC0"/>
<reference evidence="3 4" key="1">
    <citation type="journal article" date="2010" name="Syst. Appl. Microbiol.">
        <title>Four new species of Chryseobacterium from the rhizosphere of coastal sand dune plants, Chryseobacterium elymi sp. nov., Chryseobacterium hagamense sp. nov., Chryseobacterium lathyri sp. nov. and Chryseobacterium rhizosphaerae sp. nov.</title>
        <authorList>
            <person name="Cho S.H."/>
            <person name="Lee K.S."/>
            <person name="Shin D.S."/>
            <person name="Han J.H."/>
            <person name="Park K.S."/>
            <person name="Lee C.H."/>
            <person name="Park K.H."/>
            <person name="Kim S.B."/>
        </authorList>
    </citation>
    <scope>NUCLEOTIDE SEQUENCE [LARGE SCALE GENOMIC DNA]</scope>
    <source>
        <strain evidence="3 4">KCTC 22547</strain>
    </source>
</reference>
<protein>
    <recommendedName>
        <fullName evidence="2">Secretion system C-terminal sorting domain-containing protein</fullName>
    </recommendedName>
</protein>
<feature type="domain" description="Secretion system C-terminal sorting" evidence="2">
    <location>
        <begin position="1"/>
        <end position="51"/>
    </location>
</feature>
<sequence length="53" mass="5807">MDFSGKVVLEKSEIPNSGSQTLTLNIEKLVQGAYIVEVKSEHTTSSQKLLISK</sequence>
<comment type="caution">
    <text evidence="3">The sequence shown here is derived from an EMBL/GenBank/DDBJ whole genome shotgun (WGS) entry which is preliminary data.</text>
</comment>
<dbReference type="NCBIfam" id="TIGR04183">
    <property type="entry name" value="Por_Secre_tail"/>
    <property type="match status" value="1"/>
</dbReference>
<dbReference type="RefSeq" id="WP_116010562.1">
    <property type="nucleotide sequence ID" value="NZ_QNUH01000002.1"/>
</dbReference>
<evidence type="ECO:0000313" key="4">
    <source>
        <dbReference type="Proteomes" id="UP000257030"/>
    </source>
</evidence>
<keyword evidence="1" id="KW-0732">Signal</keyword>
<name>A0A3D9DPC0_9FLAO</name>
<keyword evidence="4" id="KW-1185">Reference proteome</keyword>
<dbReference type="EMBL" id="QNUH01000002">
    <property type="protein sequence ID" value="REC79875.1"/>
    <property type="molecule type" value="Genomic_DNA"/>
</dbReference>
<accession>A0A3D9DPC0</accession>
<evidence type="ECO:0000313" key="3">
    <source>
        <dbReference type="EMBL" id="REC79875.1"/>
    </source>
</evidence>
<dbReference type="InterPro" id="IPR026444">
    <property type="entry name" value="Secre_tail"/>
</dbReference>
<gene>
    <name evidence="3" type="ORF">DRF60_02510</name>
</gene>
<dbReference type="Pfam" id="PF18962">
    <property type="entry name" value="Por_Secre_tail"/>
    <property type="match status" value="1"/>
</dbReference>
<proteinExistence type="predicted"/>
<evidence type="ECO:0000259" key="2">
    <source>
        <dbReference type="Pfam" id="PF18962"/>
    </source>
</evidence>
<organism evidence="3 4">
    <name type="scientific">Chryseobacterium elymi</name>
    <dbReference type="NCBI Taxonomy" id="395936"/>
    <lineage>
        <taxon>Bacteria</taxon>
        <taxon>Pseudomonadati</taxon>
        <taxon>Bacteroidota</taxon>
        <taxon>Flavobacteriia</taxon>
        <taxon>Flavobacteriales</taxon>
        <taxon>Weeksellaceae</taxon>
        <taxon>Chryseobacterium group</taxon>
        <taxon>Chryseobacterium</taxon>
    </lineage>
</organism>